<accession>A0ABV7HNM7</accession>
<proteinExistence type="predicted"/>
<reference evidence="3" key="1">
    <citation type="journal article" date="2019" name="Int. J. Syst. Evol. Microbiol.">
        <title>The Global Catalogue of Microorganisms (GCM) 10K type strain sequencing project: providing services to taxonomists for standard genome sequencing and annotation.</title>
        <authorList>
            <consortium name="The Broad Institute Genomics Platform"/>
            <consortium name="The Broad Institute Genome Sequencing Center for Infectious Disease"/>
            <person name="Wu L."/>
            <person name="Ma J."/>
        </authorList>
    </citation>
    <scope>NUCLEOTIDE SEQUENCE [LARGE SCALE GENOMIC DNA]</scope>
    <source>
        <strain evidence="3">KCTC 52438</strain>
    </source>
</reference>
<evidence type="ECO:0000256" key="1">
    <source>
        <dbReference type="SAM" id="Coils"/>
    </source>
</evidence>
<dbReference type="RefSeq" id="WP_386722859.1">
    <property type="nucleotide sequence ID" value="NZ_JBHRSZ010000007.1"/>
</dbReference>
<evidence type="ECO:0000313" key="2">
    <source>
        <dbReference type="EMBL" id="MFC3152937.1"/>
    </source>
</evidence>
<keyword evidence="1" id="KW-0175">Coiled coil</keyword>
<gene>
    <name evidence="2" type="ORF">ACFOEK_17995</name>
</gene>
<comment type="caution">
    <text evidence="2">The sequence shown here is derived from an EMBL/GenBank/DDBJ whole genome shotgun (WGS) entry which is preliminary data.</text>
</comment>
<evidence type="ECO:0008006" key="4">
    <source>
        <dbReference type="Google" id="ProtNLM"/>
    </source>
</evidence>
<organism evidence="2 3">
    <name type="scientific">Litoribrevibacter euphylliae</name>
    <dbReference type="NCBI Taxonomy" id="1834034"/>
    <lineage>
        <taxon>Bacteria</taxon>
        <taxon>Pseudomonadati</taxon>
        <taxon>Pseudomonadota</taxon>
        <taxon>Gammaproteobacteria</taxon>
        <taxon>Oceanospirillales</taxon>
        <taxon>Oceanospirillaceae</taxon>
        <taxon>Litoribrevibacter</taxon>
    </lineage>
</organism>
<evidence type="ECO:0000313" key="3">
    <source>
        <dbReference type="Proteomes" id="UP001595476"/>
    </source>
</evidence>
<protein>
    <recommendedName>
        <fullName evidence="4">Methyl-accepting transducer domain-containing protein</fullName>
    </recommendedName>
</protein>
<keyword evidence="3" id="KW-1185">Reference proteome</keyword>
<dbReference type="Proteomes" id="UP001595476">
    <property type="component" value="Unassembled WGS sequence"/>
</dbReference>
<dbReference type="EMBL" id="JBHRSZ010000007">
    <property type="protein sequence ID" value="MFC3152937.1"/>
    <property type="molecule type" value="Genomic_DNA"/>
</dbReference>
<feature type="coiled-coil region" evidence="1">
    <location>
        <begin position="118"/>
        <end position="190"/>
    </location>
</feature>
<sequence length="200" mass="22580">MTNSASLSIKTASVAAELDKAESTARELSLAAKNARFVVFRAGSQAAGLTVITSYFAELAENTIQLVHTINDISMQVANDSVKEWKAKLLIDRLNNARDDLFEDEHKQTLKHVVHKATQQMQRISDSLKRELNKLDAQLEEIQTLMRAASVIVVTSRLESNRTGEFEQNLREMADNIQRLTNKIKERATESRRILTRDNL</sequence>
<name>A0ABV7HNM7_9GAMM</name>